<feature type="transmembrane region" description="Helical" evidence="2">
    <location>
        <begin position="167"/>
        <end position="189"/>
    </location>
</feature>
<feature type="transmembrane region" description="Helical" evidence="2">
    <location>
        <begin position="330"/>
        <end position="349"/>
    </location>
</feature>
<keyword evidence="2" id="KW-0472">Membrane</keyword>
<evidence type="ECO:0000313" key="3">
    <source>
        <dbReference type="Proteomes" id="UP000515153"/>
    </source>
</evidence>
<dbReference type="KEGG" id="pgri:PgNI_06663"/>
<feature type="transmembrane region" description="Helical" evidence="2">
    <location>
        <begin position="361"/>
        <end position="381"/>
    </location>
</feature>
<proteinExistence type="predicted"/>
<keyword evidence="2" id="KW-0812">Transmembrane</keyword>
<feature type="transmembrane region" description="Helical" evidence="2">
    <location>
        <begin position="248"/>
        <end position="268"/>
    </location>
</feature>
<organism evidence="3 4">
    <name type="scientific">Pyricularia grisea</name>
    <name type="common">Crabgrass-specific blast fungus</name>
    <name type="synonym">Magnaporthe grisea</name>
    <dbReference type="NCBI Taxonomy" id="148305"/>
    <lineage>
        <taxon>Eukaryota</taxon>
        <taxon>Fungi</taxon>
        <taxon>Dikarya</taxon>
        <taxon>Ascomycota</taxon>
        <taxon>Pezizomycotina</taxon>
        <taxon>Sordariomycetes</taxon>
        <taxon>Sordariomycetidae</taxon>
        <taxon>Magnaporthales</taxon>
        <taxon>Pyriculariaceae</taxon>
        <taxon>Pyricularia</taxon>
    </lineage>
</organism>
<evidence type="ECO:0000256" key="2">
    <source>
        <dbReference type="SAM" id="Phobius"/>
    </source>
</evidence>
<reference evidence="4" key="3">
    <citation type="submission" date="2025-08" db="UniProtKB">
        <authorList>
            <consortium name="RefSeq"/>
        </authorList>
    </citation>
    <scope>IDENTIFICATION</scope>
    <source>
        <strain evidence="4">NI907</strain>
    </source>
</reference>
<keyword evidence="2" id="KW-1133">Transmembrane helix</keyword>
<reference evidence="3 4" key="1">
    <citation type="journal article" date="2019" name="Mol. Biol. Evol.">
        <title>Blast fungal genomes show frequent chromosomal changes, gene gains and losses, and effector gene turnover.</title>
        <authorList>
            <person name="Gomez Luciano L.B."/>
            <person name="Jason Tsai I."/>
            <person name="Chuma I."/>
            <person name="Tosa Y."/>
            <person name="Chen Y.H."/>
            <person name="Li J.Y."/>
            <person name="Li M.Y."/>
            <person name="Jade Lu M.Y."/>
            <person name="Nakayashiki H."/>
            <person name="Li W.H."/>
        </authorList>
    </citation>
    <scope>NUCLEOTIDE SEQUENCE [LARGE SCALE GENOMIC DNA]</scope>
    <source>
        <strain evidence="3 4">NI907</strain>
    </source>
</reference>
<evidence type="ECO:0000256" key="1">
    <source>
        <dbReference type="SAM" id="MobiDB-lite"/>
    </source>
</evidence>
<dbReference type="PANTHER" id="PTHR42024:SF1">
    <property type="entry name" value="AMINO ACID PERMEASE_ SLC12A DOMAIN-CONTAINING PROTEIN"/>
    <property type="match status" value="1"/>
</dbReference>
<sequence>MTKLGHFSGEPGYRKVSITHHHGLRVCSTCMRLTEASYENFSSLNGSKTTESHSTPSQLDIYMATTMPAAAHRQDKISGVVTEIPVAGYWSPGKTMEEQERRWRGRQHQQQRPPAGPPSLNFTIQDKRTGIAMFVIFTFFDSLVLPVGLYFALWYGFGPGNPTNQPLSGSIVMTIVTAIIGGTSLLELLQRAWRLGKKDSRCRVFGAEWWHFDWFEWWFILCWIFIIIEVSIAFIPDNPNKRLMAMPVSTVLLIFGTVSLIVEILRYFSIPSPVRISSILKGSQLRPGIYPLIEDICAVDGSGNTAFRESLNRRYTDSAVFRAMLQRMGVFWALGAECCAITTLALVFALDDGLDDYAYTIGWALPWVWAGPWVLVTIFYVRRELEKEQRVWALEMESYRIV</sequence>
<dbReference type="AlphaFoldDB" id="A0A6P8B4C2"/>
<reference evidence="4" key="2">
    <citation type="submission" date="2019-10" db="EMBL/GenBank/DDBJ databases">
        <authorList>
            <consortium name="NCBI Genome Project"/>
        </authorList>
    </citation>
    <scope>NUCLEOTIDE SEQUENCE</scope>
    <source>
        <strain evidence="4">NI907</strain>
    </source>
</reference>
<feature type="transmembrane region" description="Helical" evidence="2">
    <location>
        <begin position="217"/>
        <end position="236"/>
    </location>
</feature>
<protein>
    <submittedName>
        <fullName evidence="4">Uncharacterized protein</fullName>
    </submittedName>
</protein>
<feature type="region of interest" description="Disordered" evidence="1">
    <location>
        <begin position="95"/>
        <end position="119"/>
    </location>
</feature>
<dbReference type="RefSeq" id="XP_030982037.1">
    <property type="nucleotide sequence ID" value="XM_031126684.1"/>
</dbReference>
<accession>A0A6P8B4C2</accession>
<keyword evidence="3" id="KW-1185">Reference proteome</keyword>
<feature type="transmembrane region" description="Helical" evidence="2">
    <location>
        <begin position="131"/>
        <end position="155"/>
    </location>
</feature>
<gene>
    <name evidence="4" type="ORF">PgNI_06663</name>
</gene>
<evidence type="ECO:0000313" key="4">
    <source>
        <dbReference type="RefSeq" id="XP_030982037.1"/>
    </source>
</evidence>
<dbReference type="PANTHER" id="PTHR42024">
    <property type="entry name" value="AMINO ACID PERMEASE_ SLC12A DOMAIN-CONTAINING PROTEIN"/>
    <property type="match status" value="1"/>
</dbReference>
<name>A0A6P8B4C2_PYRGI</name>
<dbReference type="GeneID" id="41961593"/>
<dbReference type="Proteomes" id="UP000515153">
    <property type="component" value="Chromosome I"/>
</dbReference>